<dbReference type="GO" id="GO:0015175">
    <property type="term" value="F:neutral L-amino acid transmembrane transporter activity"/>
    <property type="evidence" value="ECO:0007669"/>
    <property type="project" value="TreeGrafter"/>
</dbReference>
<comment type="subcellular location">
    <subcellularLocation>
        <location evidence="1">Membrane</location>
        <topology evidence="1">Multi-pass membrane protein</topology>
    </subcellularLocation>
</comment>
<proteinExistence type="inferred from homology"/>
<dbReference type="PROSITE" id="PS00713">
    <property type="entry name" value="NA_DICARBOXYL_SYMP_1"/>
    <property type="match status" value="1"/>
</dbReference>
<evidence type="ECO:0000256" key="9">
    <source>
        <dbReference type="ARBA" id="ARBA00023180"/>
    </source>
</evidence>
<dbReference type="Gene3D" id="1.10.3860.10">
    <property type="entry name" value="Sodium:dicarboxylate symporter"/>
    <property type="match status" value="1"/>
</dbReference>
<dbReference type="InterPro" id="IPR036458">
    <property type="entry name" value="Na:dicarbo_symporter_sf"/>
</dbReference>
<keyword evidence="7 11" id="KW-1133">Transmembrane helix</keyword>
<feature type="transmembrane region" description="Helical" evidence="11">
    <location>
        <begin position="104"/>
        <end position="128"/>
    </location>
</feature>
<keyword evidence="8 11" id="KW-0472">Membrane</keyword>
<evidence type="ECO:0000313" key="12">
    <source>
        <dbReference type="EMBL" id="KAK0398378.1"/>
    </source>
</evidence>
<feature type="transmembrane region" description="Helical" evidence="11">
    <location>
        <begin position="210"/>
        <end position="230"/>
    </location>
</feature>
<keyword evidence="4" id="KW-0808">Transferase</keyword>
<feature type="transmembrane region" description="Helical" evidence="11">
    <location>
        <begin position="70"/>
        <end position="92"/>
    </location>
</feature>
<keyword evidence="3" id="KW-0813">Transport</keyword>
<dbReference type="InterPro" id="IPR025527">
    <property type="entry name" value="HUWE1/Rev1_UBM"/>
</dbReference>
<dbReference type="GO" id="GO:0005313">
    <property type="term" value="F:L-glutamate transmembrane transporter activity"/>
    <property type="evidence" value="ECO:0007669"/>
    <property type="project" value="TreeGrafter"/>
</dbReference>
<evidence type="ECO:0000256" key="10">
    <source>
        <dbReference type="SAM" id="MobiDB-lite"/>
    </source>
</evidence>
<gene>
    <name evidence="12" type="ORF">QR680_002567</name>
</gene>
<feature type="transmembrane region" description="Helical" evidence="11">
    <location>
        <begin position="396"/>
        <end position="429"/>
    </location>
</feature>
<evidence type="ECO:0008006" key="14">
    <source>
        <dbReference type="Google" id="ProtNLM"/>
    </source>
</evidence>
<evidence type="ECO:0000256" key="1">
    <source>
        <dbReference type="ARBA" id="ARBA00004141"/>
    </source>
</evidence>
<dbReference type="PANTHER" id="PTHR11958">
    <property type="entry name" value="SODIUM/DICARBOXYLATE SYMPORTER-RELATED"/>
    <property type="match status" value="1"/>
</dbReference>
<dbReference type="InterPro" id="IPR001991">
    <property type="entry name" value="Na-dicarboxylate_symporter"/>
</dbReference>
<evidence type="ECO:0000256" key="2">
    <source>
        <dbReference type="ARBA" id="ARBA00006148"/>
    </source>
</evidence>
<keyword evidence="13" id="KW-1185">Reference proteome</keyword>
<feature type="transmembrane region" description="Helical" evidence="11">
    <location>
        <begin position="284"/>
        <end position="309"/>
    </location>
</feature>
<dbReference type="PROSITE" id="PS00714">
    <property type="entry name" value="NA_DICARBOXYL_SYMP_2"/>
    <property type="match status" value="1"/>
</dbReference>
<protein>
    <recommendedName>
        <fullName evidence="14">Amino acid transporter</fullName>
    </recommendedName>
</protein>
<dbReference type="Pfam" id="PF14377">
    <property type="entry name" value="UBM"/>
    <property type="match status" value="3"/>
</dbReference>
<dbReference type="PRINTS" id="PR00173">
    <property type="entry name" value="EDTRNSPORT"/>
</dbReference>
<dbReference type="InterPro" id="IPR050746">
    <property type="entry name" value="DAACS"/>
</dbReference>
<dbReference type="EMBL" id="JAUCMV010000005">
    <property type="protein sequence ID" value="KAK0398378.1"/>
    <property type="molecule type" value="Genomic_DNA"/>
</dbReference>
<evidence type="ECO:0000256" key="11">
    <source>
        <dbReference type="SAM" id="Phobius"/>
    </source>
</evidence>
<reference evidence="12" key="1">
    <citation type="submission" date="2023-06" db="EMBL/GenBank/DDBJ databases">
        <title>Genomic analysis of the entomopathogenic nematode Steinernema hermaphroditum.</title>
        <authorList>
            <person name="Schwarz E.M."/>
            <person name="Heppert J.K."/>
            <person name="Baniya A."/>
            <person name="Schwartz H.T."/>
            <person name="Tan C.-H."/>
            <person name="Antoshechkin I."/>
            <person name="Sternberg P.W."/>
            <person name="Goodrich-Blair H."/>
            <person name="Dillman A.R."/>
        </authorList>
    </citation>
    <scope>NUCLEOTIDE SEQUENCE</scope>
    <source>
        <strain evidence="12">PS9179</strain>
        <tissue evidence="12">Whole animal</tissue>
    </source>
</reference>
<keyword evidence="5 11" id="KW-0812">Transmembrane</keyword>
<dbReference type="SUPFAM" id="SSF118215">
    <property type="entry name" value="Proton glutamate symport protein"/>
    <property type="match status" value="1"/>
</dbReference>
<dbReference type="GO" id="GO:0016740">
    <property type="term" value="F:transferase activity"/>
    <property type="evidence" value="ECO:0007669"/>
    <property type="project" value="UniProtKB-KW"/>
</dbReference>
<feature type="region of interest" description="Disordered" evidence="10">
    <location>
        <begin position="584"/>
        <end position="610"/>
    </location>
</feature>
<keyword evidence="6" id="KW-0769">Symport</keyword>
<dbReference type="InterPro" id="IPR018107">
    <property type="entry name" value="Na-dicarboxylate_symporter_CS"/>
</dbReference>
<evidence type="ECO:0000313" key="13">
    <source>
        <dbReference type="Proteomes" id="UP001175271"/>
    </source>
</evidence>
<evidence type="ECO:0000256" key="6">
    <source>
        <dbReference type="ARBA" id="ARBA00022847"/>
    </source>
</evidence>
<sequence>MPPSSISSVASCGSRQGERRWRLVTEFMHRNLLLTLTIAAVVLGVALGFVLRSFDLNQDTIQLINFPGEIFMQVLKLMILPLIFSSLISALAQMDAKESGQMGAITILYYMTTTVLSTITGIVMVMAIHPGDPTIKNDFSVNNADDSNISPLDTFLDLVRNMFPENIVQATFERVQTSYVMVKPSYQKKTFNGTIVVPPLLRKSIVSAEGMNILGIIVFCTGFGIVISKLGEKARIVVEFFVILDAVIMRFVETVMWLAPVGITCLICGNLLDVDDLSDTAQVLMMYVITVFSALMFHTVVTMPGLYFLTTRRNPFSVMKGMLQAVVTAFGTGSSGAALPMSMQCMEENLKVDRRITRFVLPLGCTINMDGNALYEAVAVIFIAQLNNVQLSLAEVVTVSLTATIASLGLGSVPAGLVSILLILGTLGLPAKDVSLIITVDWLLDRIRTAINVIGDGYATGVVSHFITKRLEESDKDNEFREEIREEIASHIFDPKSVTYVFALLCAYYTAEPLSKMSSVRYWSLSGEDRTQEVENEGEETPKLKHKGKEITVLPELRFERDMPSARTEVIIPQDVFERVEATVSMRRPSAQPESSADSSDRPGPSGTAQQLDEQLREILGDLEIPEGVDPAFLAALPEDMRREVIRDHLRQQGRVSVARSQPAESIVGAPVVVNENADGEGDDANANLSPPLDQEFLTALPPELQQELIEQHERDVRLAREAQNPPSNPPVEEPVDHGALLESLPPSLRAQLLLDKHNSFEMFVLYEQTGIAFEHIKNFVMSWIDRVHPCRSTSGSFISDMWSANDLLLLREDLLNLTPPCQYAGDDSPSRRHHGEVLIGCVV</sequence>
<accession>A0AA39H359</accession>
<dbReference type="Pfam" id="PF00375">
    <property type="entry name" value="SDF"/>
    <property type="match status" value="1"/>
</dbReference>
<comment type="similarity">
    <text evidence="2">Belongs to the dicarboxylate/amino acid:cation symporter (DAACS) (TC 2.A.23) family.</text>
</comment>
<dbReference type="GO" id="GO:0005886">
    <property type="term" value="C:plasma membrane"/>
    <property type="evidence" value="ECO:0007669"/>
    <property type="project" value="TreeGrafter"/>
</dbReference>
<dbReference type="GO" id="GO:0015501">
    <property type="term" value="F:glutamate:sodium symporter activity"/>
    <property type="evidence" value="ECO:0007669"/>
    <property type="project" value="TreeGrafter"/>
</dbReference>
<organism evidence="12 13">
    <name type="scientific">Steinernema hermaphroditum</name>
    <dbReference type="NCBI Taxonomy" id="289476"/>
    <lineage>
        <taxon>Eukaryota</taxon>
        <taxon>Metazoa</taxon>
        <taxon>Ecdysozoa</taxon>
        <taxon>Nematoda</taxon>
        <taxon>Chromadorea</taxon>
        <taxon>Rhabditida</taxon>
        <taxon>Tylenchina</taxon>
        <taxon>Panagrolaimomorpha</taxon>
        <taxon>Strongyloidoidea</taxon>
        <taxon>Steinernematidae</taxon>
        <taxon>Steinernema</taxon>
    </lineage>
</organism>
<evidence type="ECO:0000256" key="5">
    <source>
        <dbReference type="ARBA" id="ARBA00022692"/>
    </source>
</evidence>
<keyword evidence="9" id="KW-0325">Glycoprotein</keyword>
<dbReference type="Proteomes" id="UP001175271">
    <property type="component" value="Unassembled WGS sequence"/>
</dbReference>
<dbReference type="PANTHER" id="PTHR11958:SF99">
    <property type="entry name" value="SODIUM-DEPENDENT EXCITATORY AMINO ACID TRANSPORTER GLT-6-RELATED"/>
    <property type="match status" value="1"/>
</dbReference>
<evidence type="ECO:0000256" key="3">
    <source>
        <dbReference type="ARBA" id="ARBA00022448"/>
    </source>
</evidence>
<dbReference type="Gene3D" id="6.10.250.1630">
    <property type="match status" value="1"/>
</dbReference>
<feature type="transmembrane region" description="Helical" evidence="11">
    <location>
        <begin position="251"/>
        <end position="272"/>
    </location>
</feature>
<feature type="transmembrane region" description="Helical" evidence="11">
    <location>
        <begin position="32"/>
        <end position="50"/>
    </location>
</feature>
<dbReference type="AlphaFoldDB" id="A0AA39H359"/>
<evidence type="ECO:0000256" key="8">
    <source>
        <dbReference type="ARBA" id="ARBA00023136"/>
    </source>
</evidence>
<evidence type="ECO:0000256" key="7">
    <source>
        <dbReference type="ARBA" id="ARBA00022989"/>
    </source>
</evidence>
<comment type="caution">
    <text evidence="12">The sequence shown here is derived from an EMBL/GenBank/DDBJ whole genome shotgun (WGS) entry which is preliminary data.</text>
</comment>
<name>A0AA39H359_9BILA</name>
<evidence type="ECO:0000256" key="4">
    <source>
        <dbReference type="ARBA" id="ARBA00022679"/>
    </source>
</evidence>